<keyword evidence="2" id="KW-1185">Reference proteome</keyword>
<dbReference type="EMBL" id="JAQIBD010000003">
    <property type="protein sequence ID" value="MDM5272192.1"/>
    <property type="molecule type" value="Genomic_DNA"/>
</dbReference>
<proteinExistence type="predicted"/>
<dbReference type="Pfam" id="PF01063">
    <property type="entry name" value="Aminotran_4"/>
    <property type="match status" value="1"/>
</dbReference>
<comment type="caution">
    <text evidence="1">The sequence shown here is derived from an EMBL/GenBank/DDBJ whole genome shotgun (WGS) entry which is preliminary data.</text>
</comment>
<dbReference type="Gene3D" id="3.30.470.10">
    <property type="match status" value="1"/>
</dbReference>
<dbReference type="InterPro" id="IPR043131">
    <property type="entry name" value="BCAT-like_N"/>
</dbReference>
<dbReference type="Gene3D" id="3.20.10.10">
    <property type="entry name" value="D-amino Acid Aminotransferase, subunit A, domain 2"/>
    <property type="match status" value="1"/>
</dbReference>
<name>A0ABT7QZC4_9BACT</name>
<evidence type="ECO:0000313" key="1">
    <source>
        <dbReference type="EMBL" id="MDM5272192.1"/>
    </source>
</evidence>
<gene>
    <name evidence="1" type="ORF">PGH07_08365</name>
</gene>
<evidence type="ECO:0000313" key="2">
    <source>
        <dbReference type="Proteomes" id="UP001169069"/>
    </source>
</evidence>
<dbReference type="SUPFAM" id="SSF56752">
    <property type="entry name" value="D-aminoacid aminotransferase-like PLP-dependent enzymes"/>
    <property type="match status" value="1"/>
</dbReference>
<dbReference type="InterPro" id="IPR036038">
    <property type="entry name" value="Aminotransferase-like"/>
</dbReference>
<dbReference type="RefSeq" id="WP_289413970.1">
    <property type="nucleotide sequence ID" value="NZ_JAQIBD010000003.1"/>
</dbReference>
<dbReference type="InterPro" id="IPR043132">
    <property type="entry name" value="BCAT-like_C"/>
</dbReference>
<dbReference type="GO" id="GO:0008483">
    <property type="term" value="F:transaminase activity"/>
    <property type="evidence" value="ECO:0007669"/>
    <property type="project" value="UniProtKB-KW"/>
</dbReference>
<reference evidence="1" key="1">
    <citation type="submission" date="2023-01" db="EMBL/GenBank/DDBJ databases">
        <title>Sulfurovum sp. zt1-1 genome assembly.</title>
        <authorList>
            <person name="Wang J."/>
        </authorList>
    </citation>
    <scope>NUCLEOTIDE SEQUENCE</scope>
    <source>
        <strain evidence="1">Zt1-1</strain>
    </source>
</reference>
<accession>A0ABT7QZC4</accession>
<dbReference type="Proteomes" id="UP001169069">
    <property type="component" value="Unassembled WGS sequence"/>
</dbReference>
<sequence>MRSTDLLLETIKCEDGEIHHLEYHQNRVDKSRRELFGLTETLDLASVLKAPDEKLYRCRVLYSHTVKSIEYIPYTPKEIKTLKVVPADITYDYKFADRSELDKLLKTNQDADDVIIEKNGLITDTTIANIALFDGKRWITPRKPLLEGTMRAYLIDQGFLQLRDITSDSLKSCEKVALMNAMIGFKILSHINILKS</sequence>
<organism evidence="1 2">
    <name type="scientific">Sulfurovum zhangzhouensis</name>
    <dbReference type="NCBI Taxonomy" id="3019067"/>
    <lineage>
        <taxon>Bacteria</taxon>
        <taxon>Pseudomonadati</taxon>
        <taxon>Campylobacterota</taxon>
        <taxon>Epsilonproteobacteria</taxon>
        <taxon>Campylobacterales</taxon>
        <taxon>Sulfurovaceae</taxon>
        <taxon>Sulfurovum</taxon>
    </lineage>
</organism>
<keyword evidence="1" id="KW-0808">Transferase</keyword>
<keyword evidence="1" id="KW-0032">Aminotransferase</keyword>
<dbReference type="InterPro" id="IPR001544">
    <property type="entry name" value="Aminotrans_IV"/>
</dbReference>
<protein>
    <submittedName>
        <fullName evidence="1">Aminotransferase class IV family protein</fullName>
    </submittedName>
</protein>